<gene>
    <name evidence="3" type="primary">Dwil\GK11489</name>
    <name evidence="3" type="ORF">Dwil_GK11489</name>
</gene>
<protein>
    <recommendedName>
        <fullName evidence="2">AMMECR1 domain-containing protein</fullName>
    </recommendedName>
</protein>
<dbReference type="HOGENOM" id="CLU_052828_1_0_1"/>
<organism evidence="3 4">
    <name type="scientific">Drosophila willistoni</name>
    <name type="common">Fruit fly</name>
    <dbReference type="NCBI Taxonomy" id="7260"/>
    <lineage>
        <taxon>Eukaryota</taxon>
        <taxon>Metazoa</taxon>
        <taxon>Ecdysozoa</taxon>
        <taxon>Arthropoda</taxon>
        <taxon>Hexapoda</taxon>
        <taxon>Insecta</taxon>
        <taxon>Pterygota</taxon>
        <taxon>Neoptera</taxon>
        <taxon>Endopterygota</taxon>
        <taxon>Diptera</taxon>
        <taxon>Brachycera</taxon>
        <taxon>Muscomorpha</taxon>
        <taxon>Ephydroidea</taxon>
        <taxon>Drosophilidae</taxon>
        <taxon>Drosophila</taxon>
        <taxon>Sophophora</taxon>
    </lineage>
</organism>
<name>B4N9E1_DROWI</name>
<dbReference type="AlphaFoldDB" id="B4N9E1"/>
<dbReference type="Proteomes" id="UP000007798">
    <property type="component" value="Unassembled WGS sequence"/>
</dbReference>
<dbReference type="OrthoDB" id="24630at2759"/>
<dbReference type="EMBL" id="CH964232">
    <property type="protein sequence ID" value="EDW80574.1"/>
    <property type="molecule type" value="Genomic_DNA"/>
</dbReference>
<evidence type="ECO:0000313" key="4">
    <source>
        <dbReference type="Proteomes" id="UP000007798"/>
    </source>
</evidence>
<dbReference type="Gene3D" id="3.30.700.20">
    <property type="entry name" value="Hypothetical protein ph0010, domain 1"/>
    <property type="match status" value="1"/>
</dbReference>
<dbReference type="InterPro" id="IPR036071">
    <property type="entry name" value="AMMECR1_dom_sf"/>
</dbReference>
<dbReference type="KEGG" id="dwi:6647638"/>
<dbReference type="eggNOG" id="KOG3274">
    <property type="taxonomic scope" value="Eukaryota"/>
</dbReference>
<feature type="region of interest" description="Disordered" evidence="1">
    <location>
        <begin position="1"/>
        <end position="34"/>
    </location>
</feature>
<dbReference type="FunCoup" id="B4N9E1">
    <property type="interactions" value="389"/>
</dbReference>
<dbReference type="Pfam" id="PF01871">
    <property type="entry name" value="AMMECR1"/>
    <property type="match status" value="1"/>
</dbReference>
<dbReference type="PROSITE" id="PS51112">
    <property type="entry name" value="AMMECR1"/>
    <property type="match status" value="1"/>
</dbReference>
<feature type="domain" description="AMMECR1" evidence="2">
    <location>
        <begin position="43"/>
        <end position="237"/>
    </location>
</feature>
<dbReference type="PANTHER" id="PTHR13016">
    <property type="entry name" value="AMMECR1 HOMOLOG"/>
    <property type="match status" value="1"/>
</dbReference>
<evidence type="ECO:0000259" key="2">
    <source>
        <dbReference type="PROSITE" id="PS51112"/>
    </source>
</evidence>
<reference evidence="3 4" key="1">
    <citation type="journal article" date="2007" name="Nature">
        <title>Evolution of genes and genomes on the Drosophila phylogeny.</title>
        <authorList>
            <consortium name="Drosophila 12 Genomes Consortium"/>
            <person name="Clark A.G."/>
            <person name="Eisen M.B."/>
            <person name="Smith D.R."/>
            <person name="Bergman C.M."/>
            <person name="Oliver B."/>
            <person name="Markow T.A."/>
            <person name="Kaufman T.C."/>
            <person name="Kellis M."/>
            <person name="Gelbart W."/>
            <person name="Iyer V.N."/>
            <person name="Pollard D.A."/>
            <person name="Sackton T.B."/>
            <person name="Larracuente A.M."/>
            <person name="Singh N.D."/>
            <person name="Abad J.P."/>
            <person name="Abt D.N."/>
            <person name="Adryan B."/>
            <person name="Aguade M."/>
            <person name="Akashi H."/>
            <person name="Anderson W.W."/>
            <person name="Aquadro C.F."/>
            <person name="Ardell D.H."/>
            <person name="Arguello R."/>
            <person name="Artieri C.G."/>
            <person name="Barbash D.A."/>
            <person name="Barker D."/>
            <person name="Barsanti P."/>
            <person name="Batterham P."/>
            <person name="Batzoglou S."/>
            <person name="Begun D."/>
            <person name="Bhutkar A."/>
            <person name="Blanco E."/>
            <person name="Bosak S.A."/>
            <person name="Bradley R.K."/>
            <person name="Brand A.D."/>
            <person name="Brent M.R."/>
            <person name="Brooks A.N."/>
            <person name="Brown R.H."/>
            <person name="Butlin R.K."/>
            <person name="Caggese C."/>
            <person name="Calvi B.R."/>
            <person name="Bernardo de Carvalho A."/>
            <person name="Caspi A."/>
            <person name="Castrezana S."/>
            <person name="Celniker S.E."/>
            <person name="Chang J.L."/>
            <person name="Chapple C."/>
            <person name="Chatterji S."/>
            <person name="Chinwalla A."/>
            <person name="Civetta A."/>
            <person name="Clifton S.W."/>
            <person name="Comeron J.M."/>
            <person name="Costello J.C."/>
            <person name="Coyne J.A."/>
            <person name="Daub J."/>
            <person name="David R.G."/>
            <person name="Delcher A.L."/>
            <person name="Delehaunty K."/>
            <person name="Do C.B."/>
            <person name="Ebling H."/>
            <person name="Edwards K."/>
            <person name="Eickbush T."/>
            <person name="Evans J.D."/>
            <person name="Filipski A."/>
            <person name="Findeiss S."/>
            <person name="Freyhult E."/>
            <person name="Fulton L."/>
            <person name="Fulton R."/>
            <person name="Garcia A.C."/>
            <person name="Gardiner A."/>
            <person name="Garfield D.A."/>
            <person name="Garvin B.E."/>
            <person name="Gibson G."/>
            <person name="Gilbert D."/>
            <person name="Gnerre S."/>
            <person name="Godfrey J."/>
            <person name="Good R."/>
            <person name="Gotea V."/>
            <person name="Gravely B."/>
            <person name="Greenberg A.J."/>
            <person name="Griffiths-Jones S."/>
            <person name="Gross S."/>
            <person name="Guigo R."/>
            <person name="Gustafson E.A."/>
            <person name="Haerty W."/>
            <person name="Hahn M.W."/>
            <person name="Halligan D.L."/>
            <person name="Halpern A.L."/>
            <person name="Halter G.M."/>
            <person name="Han M.V."/>
            <person name="Heger A."/>
            <person name="Hillier L."/>
            <person name="Hinrichs A.S."/>
            <person name="Holmes I."/>
            <person name="Hoskins R.A."/>
            <person name="Hubisz M.J."/>
            <person name="Hultmark D."/>
            <person name="Huntley M.A."/>
            <person name="Jaffe D.B."/>
            <person name="Jagadeeshan S."/>
            <person name="Jeck W.R."/>
            <person name="Johnson J."/>
            <person name="Jones C.D."/>
            <person name="Jordan W.C."/>
            <person name="Karpen G.H."/>
            <person name="Kataoka E."/>
            <person name="Keightley P.D."/>
            <person name="Kheradpour P."/>
            <person name="Kirkness E.F."/>
            <person name="Koerich L.B."/>
            <person name="Kristiansen K."/>
            <person name="Kudrna D."/>
            <person name="Kulathinal R.J."/>
            <person name="Kumar S."/>
            <person name="Kwok R."/>
            <person name="Lander E."/>
            <person name="Langley C.H."/>
            <person name="Lapoint R."/>
            <person name="Lazzaro B.P."/>
            <person name="Lee S.J."/>
            <person name="Levesque L."/>
            <person name="Li R."/>
            <person name="Lin C.F."/>
            <person name="Lin M.F."/>
            <person name="Lindblad-Toh K."/>
            <person name="Llopart A."/>
            <person name="Long M."/>
            <person name="Low L."/>
            <person name="Lozovsky E."/>
            <person name="Lu J."/>
            <person name="Luo M."/>
            <person name="Machado C.A."/>
            <person name="Makalowski W."/>
            <person name="Marzo M."/>
            <person name="Matsuda M."/>
            <person name="Matzkin L."/>
            <person name="McAllister B."/>
            <person name="McBride C.S."/>
            <person name="McKernan B."/>
            <person name="McKernan K."/>
            <person name="Mendez-Lago M."/>
            <person name="Minx P."/>
            <person name="Mollenhauer M.U."/>
            <person name="Montooth K."/>
            <person name="Mount S.M."/>
            <person name="Mu X."/>
            <person name="Myers E."/>
            <person name="Negre B."/>
            <person name="Newfeld S."/>
            <person name="Nielsen R."/>
            <person name="Noor M.A."/>
            <person name="O'Grady P."/>
            <person name="Pachter L."/>
            <person name="Papaceit M."/>
            <person name="Parisi M.J."/>
            <person name="Parisi M."/>
            <person name="Parts L."/>
            <person name="Pedersen J.S."/>
            <person name="Pesole G."/>
            <person name="Phillippy A.M."/>
            <person name="Ponting C.P."/>
            <person name="Pop M."/>
            <person name="Porcelli D."/>
            <person name="Powell J.R."/>
            <person name="Prohaska S."/>
            <person name="Pruitt K."/>
            <person name="Puig M."/>
            <person name="Quesneville H."/>
            <person name="Ram K.R."/>
            <person name="Rand D."/>
            <person name="Rasmussen M.D."/>
            <person name="Reed L.K."/>
            <person name="Reenan R."/>
            <person name="Reily A."/>
            <person name="Remington K.A."/>
            <person name="Rieger T.T."/>
            <person name="Ritchie M.G."/>
            <person name="Robin C."/>
            <person name="Rogers Y.H."/>
            <person name="Rohde C."/>
            <person name="Rozas J."/>
            <person name="Rubenfield M.J."/>
            <person name="Ruiz A."/>
            <person name="Russo S."/>
            <person name="Salzberg S.L."/>
            <person name="Sanchez-Gracia A."/>
            <person name="Saranga D.J."/>
            <person name="Sato H."/>
            <person name="Schaeffer S.W."/>
            <person name="Schatz M.C."/>
            <person name="Schlenke T."/>
            <person name="Schwartz R."/>
            <person name="Segarra C."/>
            <person name="Singh R.S."/>
            <person name="Sirot L."/>
            <person name="Sirota M."/>
            <person name="Sisneros N.B."/>
            <person name="Smith C.D."/>
            <person name="Smith T.F."/>
            <person name="Spieth J."/>
            <person name="Stage D.E."/>
            <person name="Stark A."/>
            <person name="Stephan W."/>
            <person name="Strausberg R.L."/>
            <person name="Strempel S."/>
            <person name="Sturgill D."/>
            <person name="Sutton G."/>
            <person name="Sutton G.G."/>
            <person name="Tao W."/>
            <person name="Teichmann S."/>
            <person name="Tobari Y.N."/>
            <person name="Tomimura Y."/>
            <person name="Tsolas J.M."/>
            <person name="Valente V.L."/>
            <person name="Venter E."/>
            <person name="Venter J.C."/>
            <person name="Vicario S."/>
            <person name="Vieira F.G."/>
            <person name="Vilella A.J."/>
            <person name="Villasante A."/>
            <person name="Walenz B."/>
            <person name="Wang J."/>
            <person name="Wasserman M."/>
            <person name="Watts T."/>
            <person name="Wilson D."/>
            <person name="Wilson R.K."/>
            <person name="Wing R.A."/>
            <person name="Wolfner M.F."/>
            <person name="Wong A."/>
            <person name="Wong G.K."/>
            <person name="Wu C.I."/>
            <person name="Wu G."/>
            <person name="Yamamoto D."/>
            <person name="Yang H.P."/>
            <person name="Yang S.P."/>
            <person name="Yorke J.A."/>
            <person name="Yoshida K."/>
            <person name="Zdobnov E."/>
            <person name="Zhang P."/>
            <person name="Zhang Y."/>
            <person name="Zimin A.V."/>
            <person name="Baldwin J."/>
            <person name="Abdouelleil A."/>
            <person name="Abdulkadir J."/>
            <person name="Abebe A."/>
            <person name="Abera B."/>
            <person name="Abreu J."/>
            <person name="Acer S.C."/>
            <person name="Aftuck L."/>
            <person name="Alexander A."/>
            <person name="An P."/>
            <person name="Anderson E."/>
            <person name="Anderson S."/>
            <person name="Arachi H."/>
            <person name="Azer M."/>
            <person name="Bachantsang P."/>
            <person name="Barry A."/>
            <person name="Bayul T."/>
            <person name="Berlin A."/>
            <person name="Bessette D."/>
            <person name="Bloom T."/>
            <person name="Blye J."/>
            <person name="Boguslavskiy L."/>
            <person name="Bonnet C."/>
            <person name="Boukhgalter B."/>
            <person name="Bourzgui I."/>
            <person name="Brown A."/>
            <person name="Cahill P."/>
            <person name="Channer S."/>
            <person name="Cheshatsang Y."/>
            <person name="Chuda L."/>
            <person name="Citroen M."/>
            <person name="Collymore A."/>
            <person name="Cooke P."/>
            <person name="Costello M."/>
            <person name="D'Aco K."/>
            <person name="Daza R."/>
            <person name="De Haan G."/>
            <person name="DeGray S."/>
            <person name="DeMaso C."/>
            <person name="Dhargay N."/>
            <person name="Dooley K."/>
            <person name="Dooley E."/>
            <person name="Doricent M."/>
            <person name="Dorje P."/>
            <person name="Dorjee K."/>
            <person name="Dupes A."/>
            <person name="Elong R."/>
            <person name="Falk J."/>
            <person name="Farina A."/>
            <person name="Faro S."/>
            <person name="Ferguson D."/>
            <person name="Fisher S."/>
            <person name="Foley C.D."/>
            <person name="Franke A."/>
            <person name="Friedrich D."/>
            <person name="Gadbois L."/>
            <person name="Gearin G."/>
            <person name="Gearin C.R."/>
            <person name="Giannoukos G."/>
            <person name="Goode T."/>
            <person name="Graham J."/>
            <person name="Grandbois E."/>
            <person name="Grewal S."/>
            <person name="Gyaltsen K."/>
            <person name="Hafez N."/>
            <person name="Hagos B."/>
            <person name="Hall J."/>
            <person name="Henson C."/>
            <person name="Hollinger A."/>
            <person name="Honan T."/>
            <person name="Huard M.D."/>
            <person name="Hughes L."/>
            <person name="Hurhula B."/>
            <person name="Husby M.E."/>
            <person name="Kamat A."/>
            <person name="Kanga B."/>
            <person name="Kashin S."/>
            <person name="Khazanovich D."/>
            <person name="Kisner P."/>
            <person name="Lance K."/>
            <person name="Lara M."/>
            <person name="Lee W."/>
            <person name="Lennon N."/>
            <person name="Letendre F."/>
            <person name="LeVine R."/>
            <person name="Lipovsky A."/>
            <person name="Liu X."/>
            <person name="Liu J."/>
            <person name="Liu S."/>
            <person name="Lokyitsang T."/>
            <person name="Lokyitsang Y."/>
            <person name="Lubonja R."/>
            <person name="Lui A."/>
            <person name="MacDonald P."/>
            <person name="Magnisalis V."/>
            <person name="Maru K."/>
            <person name="Matthews C."/>
            <person name="McCusker W."/>
            <person name="McDonough S."/>
            <person name="Mehta T."/>
            <person name="Meldrim J."/>
            <person name="Meneus L."/>
            <person name="Mihai O."/>
            <person name="Mihalev A."/>
            <person name="Mihova T."/>
            <person name="Mittelman R."/>
            <person name="Mlenga V."/>
            <person name="Montmayeur A."/>
            <person name="Mulrain L."/>
            <person name="Navidi A."/>
            <person name="Naylor J."/>
            <person name="Negash T."/>
            <person name="Nguyen T."/>
            <person name="Nguyen N."/>
            <person name="Nicol R."/>
            <person name="Norbu C."/>
            <person name="Norbu N."/>
            <person name="Novod N."/>
            <person name="O'Neill B."/>
            <person name="Osman S."/>
            <person name="Markiewicz E."/>
            <person name="Oyono O.L."/>
            <person name="Patti C."/>
            <person name="Phunkhang P."/>
            <person name="Pierre F."/>
            <person name="Priest M."/>
            <person name="Raghuraman S."/>
            <person name="Rege F."/>
            <person name="Reyes R."/>
            <person name="Rise C."/>
            <person name="Rogov P."/>
            <person name="Ross K."/>
            <person name="Ryan E."/>
            <person name="Settipalli S."/>
            <person name="Shea T."/>
            <person name="Sherpa N."/>
            <person name="Shi L."/>
            <person name="Shih D."/>
            <person name="Sparrow T."/>
            <person name="Spaulding J."/>
            <person name="Stalker J."/>
            <person name="Stange-Thomann N."/>
            <person name="Stavropoulos S."/>
            <person name="Stone C."/>
            <person name="Strader C."/>
            <person name="Tesfaye S."/>
            <person name="Thomson T."/>
            <person name="Thoulutsang Y."/>
            <person name="Thoulutsang D."/>
            <person name="Topham K."/>
            <person name="Topping I."/>
            <person name="Tsamla T."/>
            <person name="Vassiliev H."/>
            <person name="Vo A."/>
            <person name="Wangchuk T."/>
            <person name="Wangdi T."/>
            <person name="Weiand M."/>
            <person name="Wilkinson J."/>
            <person name="Wilson A."/>
            <person name="Yadav S."/>
            <person name="Young G."/>
            <person name="Yu Q."/>
            <person name="Zembek L."/>
            <person name="Zhong D."/>
            <person name="Zimmer A."/>
            <person name="Zwirko Z."/>
            <person name="Jaffe D.B."/>
            <person name="Alvarez P."/>
            <person name="Brockman W."/>
            <person name="Butler J."/>
            <person name="Chin C."/>
            <person name="Gnerre S."/>
            <person name="Grabherr M."/>
            <person name="Kleber M."/>
            <person name="Mauceli E."/>
            <person name="MacCallum I."/>
        </authorList>
    </citation>
    <scope>NUCLEOTIDE SEQUENCE [LARGE SCALE GENOMIC DNA]</scope>
    <source>
        <strain evidence="4">Tucson 14030-0811.24</strain>
    </source>
</reference>
<dbReference type="FunFam" id="3.30.700.20:FF:000001">
    <property type="entry name" value="AMME syndrome candidate gene 1"/>
    <property type="match status" value="1"/>
</dbReference>
<dbReference type="SMR" id="B4N9E1"/>
<proteinExistence type="predicted"/>
<dbReference type="PANTHER" id="PTHR13016:SF0">
    <property type="entry name" value="AMME SYNDROME CANDIDATE GENE 1 PROTEIN"/>
    <property type="match status" value="1"/>
</dbReference>
<dbReference type="SUPFAM" id="SSF143447">
    <property type="entry name" value="AMMECR1-like"/>
    <property type="match status" value="1"/>
</dbReference>
<evidence type="ECO:0000256" key="1">
    <source>
        <dbReference type="SAM" id="MobiDB-lite"/>
    </source>
</evidence>
<evidence type="ECO:0000313" key="3">
    <source>
        <dbReference type="EMBL" id="EDW80574.1"/>
    </source>
</evidence>
<keyword evidence="4" id="KW-1185">Reference proteome</keyword>
<sequence length="249" mass="28965">MSNSHYNNYQQQQQQAQHSSSNGDEYQHQHQQMVHHPQRYMNGHGMKTVAVPDMCLFCFEVLDCELNNIDGPGVPMFSNDAYPLFVTWKIGRDKRLRGCIGTFSAMELHNGLREYALTSAFKDSRFAPISREELPRLTVSVSILQNFEEAQGHLDWQLGVHGIRIEFLTERGCKRTATYLPQVATEQGWDQLQTIDSLLRKGGYRAAITQEMRKSIKLTRYRSQEIQMQYKEYREHLERRGVQFGKVQC</sequence>
<dbReference type="InterPro" id="IPR002733">
    <property type="entry name" value="AMMECR1_domain"/>
</dbReference>
<feature type="compositionally biased region" description="Low complexity" evidence="1">
    <location>
        <begin position="1"/>
        <end position="22"/>
    </location>
</feature>
<dbReference type="InterPro" id="IPR023473">
    <property type="entry name" value="AMMECR1"/>
</dbReference>
<dbReference type="NCBIfam" id="TIGR00296">
    <property type="entry name" value="TIGR00296 family protein"/>
    <property type="match status" value="1"/>
</dbReference>
<accession>B4N9E1</accession>
<dbReference type="STRING" id="7260.B4N9E1"/>
<dbReference type="InParanoid" id="B4N9E1"/>
<dbReference type="InterPro" id="IPR027485">
    <property type="entry name" value="AMMECR1_N"/>
</dbReference>
<dbReference type="OMA" id="LFITWNK"/>
<dbReference type="PhylomeDB" id="B4N9E1"/>